<dbReference type="EMBL" id="LN609529">
    <property type="protein sequence ID" value="CEF67680.1"/>
    <property type="molecule type" value="Genomic_DNA"/>
</dbReference>
<evidence type="ECO:0000256" key="1">
    <source>
        <dbReference type="ARBA" id="ARBA00004326"/>
    </source>
</evidence>
<dbReference type="NCBIfam" id="TIGR01494">
    <property type="entry name" value="ATPase_P-type"/>
    <property type="match status" value="2"/>
</dbReference>
<evidence type="ECO:0000256" key="4">
    <source>
        <dbReference type="ARBA" id="ARBA00022692"/>
    </source>
</evidence>
<reference evidence="17 18" key="1">
    <citation type="submission" date="2014-09" db="EMBL/GenBank/DDBJ databases">
        <authorList>
            <person name="Martin A.A."/>
        </authorList>
    </citation>
    <scope>NUCLEOTIDE SEQUENCE</scope>
    <source>
        <strain evidence="18">ED321</strain>
        <strain evidence="17">ED321 Heterogonic</strain>
    </source>
</reference>
<dbReference type="GO" id="GO:0010042">
    <property type="term" value="P:response to manganese ion"/>
    <property type="evidence" value="ECO:0007669"/>
    <property type="project" value="EnsemblMetazoa"/>
</dbReference>
<dbReference type="SUPFAM" id="SSF56784">
    <property type="entry name" value="HAD-like"/>
    <property type="match status" value="1"/>
</dbReference>
<dbReference type="GO" id="GO:0005388">
    <property type="term" value="F:P-type calcium transporter activity"/>
    <property type="evidence" value="ECO:0007669"/>
    <property type="project" value="UniProtKB-EC"/>
</dbReference>
<dbReference type="SMART" id="SM00831">
    <property type="entry name" value="Cation_ATPase_N"/>
    <property type="match status" value="1"/>
</dbReference>
<keyword evidence="10 15" id="KW-1133">Transmembrane helix</keyword>
<dbReference type="WormBase" id="SRAE_2000234100">
    <property type="protein sequence ID" value="SRP05410"/>
    <property type="gene ID" value="WBGene00262551"/>
</dbReference>
<keyword evidence="5 15" id="KW-0547">Nucleotide-binding</keyword>
<evidence type="ECO:0000313" key="19">
    <source>
        <dbReference type="WBParaSite" id="SRAE_2000234100.1"/>
    </source>
</evidence>
<evidence type="ECO:0000313" key="20">
    <source>
        <dbReference type="WormBase" id="SRAE_2000234100"/>
    </source>
</evidence>
<evidence type="ECO:0000256" key="13">
    <source>
        <dbReference type="ARBA" id="ARBA00047330"/>
    </source>
</evidence>
<dbReference type="PRINTS" id="PR00119">
    <property type="entry name" value="CATATPASE"/>
</dbReference>
<dbReference type="OMA" id="QITIMES"/>
<dbReference type="SUPFAM" id="SSF81665">
    <property type="entry name" value="Calcium ATPase, transmembrane domain M"/>
    <property type="match status" value="1"/>
</dbReference>
<dbReference type="OrthoDB" id="3352408at2759"/>
<evidence type="ECO:0000256" key="5">
    <source>
        <dbReference type="ARBA" id="ARBA00022741"/>
    </source>
</evidence>
<dbReference type="InterPro" id="IPR044492">
    <property type="entry name" value="P_typ_ATPase_HD_dom"/>
</dbReference>
<keyword evidence="12 15" id="KW-0472">Membrane</keyword>
<proteinExistence type="inferred from homology"/>
<keyword evidence="4 15" id="KW-0812">Transmembrane</keyword>
<dbReference type="PROSITE" id="PS00154">
    <property type="entry name" value="ATPASE_E1_E2"/>
    <property type="match status" value="1"/>
</dbReference>
<dbReference type="CTD" id="36380045"/>
<dbReference type="Pfam" id="PF00690">
    <property type="entry name" value="Cation_ATPase_N"/>
    <property type="match status" value="1"/>
</dbReference>
<dbReference type="InterPro" id="IPR001757">
    <property type="entry name" value="P_typ_ATPase"/>
</dbReference>
<dbReference type="Proteomes" id="UP000035682">
    <property type="component" value="Unplaced"/>
</dbReference>
<dbReference type="WBParaSite" id="SRAE_2000234100.1">
    <property type="protein sequence ID" value="SRAE_2000234100.1"/>
    <property type="gene ID" value="WBGene00262551"/>
</dbReference>
<protein>
    <recommendedName>
        <fullName evidence="15">Calcium-transporting ATPase</fullName>
        <ecNumber evidence="15">7.2.2.10</ecNumber>
    </recommendedName>
</protein>
<feature type="transmembrane region" description="Helical" evidence="15">
    <location>
        <begin position="820"/>
        <end position="840"/>
    </location>
</feature>
<dbReference type="InterPro" id="IPR023299">
    <property type="entry name" value="ATPase_P-typ_cyto_dom_N"/>
</dbReference>
<feature type="transmembrane region" description="Helical" evidence="15">
    <location>
        <begin position="305"/>
        <end position="325"/>
    </location>
</feature>
<dbReference type="GeneID" id="36380045"/>
<dbReference type="FunFam" id="2.70.150.10:FF:000008">
    <property type="entry name" value="Calcium-transporting ATPase"/>
    <property type="match status" value="1"/>
</dbReference>
<comment type="function">
    <text evidence="15">Catalyzes the hydrolysis of ATP coupled with the transport of calcium.</text>
</comment>
<dbReference type="SFLD" id="SFLDG00002">
    <property type="entry name" value="C1.7:_P-type_atpase_like"/>
    <property type="match status" value="1"/>
</dbReference>
<evidence type="ECO:0000256" key="3">
    <source>
        <dbReference type="ARBA" id="ARBA00022568"/>
    </source>
</evidence>
<evidence type="ECO:0000256" key="11">
    <source>
        <dbReference type="ARBA" id="ARBA00023065"/>
    </source>
</evidence>
<feature type="transmembrane region" description="Helical" evidence="15">
    <location>
        <begin position="861"/>
        <end position="882"/>
    </location>
</feature>
<dbReference type="InterPro" id="IPR008250">
    <property type="entry name" value="ATPase_P-typ_transduc_dom_A_sf"/>
</dbReference>
<feature type="transmembrane region" description="Helical" evidence="15">
    <location>
        <begin position="894"/>
        <end position="913"/>
    </location>
</feature>
<reference evidence="19" key="2">
    <citation type="submission" date="2020-12" db="UniProtKB">
        <authorList>
            <consortium name="WormBaseParasite"/>
        </authorList>
    </citation>
    <scope>IDENTIFICATION</scope>
</reference>
<dbReference type="InterPro" id="IPR023298">
    <property type="entry name" value="ATPase_P-typ_TM_dom_sf"/>
</dbReference>
<comment type="caution">
    <text evidence="15">Lacks conserved residue(s) required for the propagation of feature annotation.</text>
</comment>
<dbReference type="GO" id="GO:0016887">
    <property type="term" value="F:ATP hydrolysis activity"/>
    <property type="evidence" value="ECO:0007669"/>
    <property type="project" value="InterPro"/>
</dbReference>
<dbReference type="Pfam" id="PF00122">
    <property type="entry name" value="E1-E2_ATPase"/>
    <property type="match status" value="1"/>
</dbReference>
<dbReference type="SFLD" id="SFLDS00003">
    <property type="entry name" value="Haloacid_Dehalogenase"/>
    <property type="match status" value="1"/>
</dbReference>
<evidence type="ECO:0000313" key="18">
    <source>
        <dbReference type="Proteomes" id="UP000035682"/>
    </source>
</evidence>
<keyword evidence="6 15" id="KW-0106">Calcium</keyword>
<dbReference type="RefSeq" id="XP_024506880.1">
    <property type="nucleotide sequence ID" value="XM_024653400.1"/>
</dbReference>
<dbReference type="InterPro" id="IPR006413">
    <property type="entry name" value="P-type_ATPase_IIA_PMR1"/>
</dbReference>
<dbReference type="Gene3D" id="1.20.1110.10">
    <property type="entry name" value="Calcium-transporting ATPase, transmembrane domain"/>
    <property type="match status" value="2"/>
</dbReference>
<feature type="transmembrane region" description="Helical" evidence="15">
    <location>
        <begin position="139"/>
        <end position="158"/>
    </location>
</feature>
<keyword evidence="11 15" id="KW-0406">Ion transport</keyword>
<dbReference type="Gene3D" id="2.70.150.10">
    <property type="entry name" value="Calcium-transporting ATPase, cytoplasmic transduction domain A"/>
    <property type="match status" value="1"/>
</dbReference>
<feature type="domain" description="Cation-transporting P-type ATPase N-terminal" evidence="16">
    <location>
        <begin position="61"/>
        <end position="135"/>
    </location>
</feature>
<dbReference type="InterPro" id="IPR004014">
    <property type="entry name" value="ATPase_P-typ_cation-transptr_N"/>
</dbReference>
<feature type="transmembrane region" description="Helical" evidence="15">
    <location>
        <begin position="345"/>
        <end position="362"/>
    </location>
</feature>
<keyword evidence="7 15" id="KW-0067">ATP-binding</keyword>
<keyword evidence="3 15" id="KW-0109">Calcium transport</keyword>
<dbReference type="STRING" id="34506.A0A090LJJ2"/>
<dbReference type="Gene3D" id="3.40.1110.10">
    <property type="entry name" value="Calcium-transporting ATPase, cytoplasmic domain N"/>
    <property type="match status" value="2"/>
</dbReference>
<organism evidence="17">
    <name type="scientific">Strongyloides ratti</name>
    <name type="common">Parasitic roundworm</name>
    <dbReference type="NCBI Taxonomy" id="34506"/>
    <lineage>
        <taxon>Eukaryota</taxon>
        <taxon>Metazoa</taxon>
        <taxon>Ecdysozoa</taxon>
        <taxon>Nematoda</taxon>
        <taxon>Chromadorea</taxon>
        <taxon>Rhabditida</taxon>
        <taxon>Tylenchina</taxon>
        <taxon>Panagrolaimomorpha</taxon>
        <taxon>Strongyloidoidea</taxon>
        <taxon>Strongyloididae</taxon>
        <taxon>Strongyloides</taxon>
    </lineage>
</organism>
<evidence type="ECO:0000256" key="7">
    <source>
        <dbReference type="ARBA" id="ARBA00022840"/>
    </source>
</evidence>
<dbReference type="PANTHER" id="PTHR42861">
    <property type="entry name" value="CALCIUM-TRANSPORTING ATPASE"/>
    <property type="match status" value="1"/>
</dbReference>
<keyword evidence="18" id="KW-1185">Reference proteome</keyword>
<dbReference type="GO" id="GO:0033017">
    <property type="term" value="C:sarcoplasmic reticulum membrane"/>
    <property type="evidence" value="ECO:0007669"/>
    <property type="project" value="UniProtKB-SubCell"/>
</dbReference>
<dbReference type="PRINTS" id="PR00120">
    <property type="entry name" value="HATPASE"/>
</dbReference>
<keyword evidence="8" id="KW-0703">Sarcoplasmic reticulum</keyword>
<dbReference type="InterPro" id="IPR036412">
    <property type="entry name" value="HAD-like_sf"/>
</dbReference>
<dbReference type="GO" id="GO:0005794">
    <property type="term" value="C:Golgi apparatus"/>
    <property type="evidence" value="ECO:0007669"/>
    <property type="project" value="EnsemblMetazoa"/>
</dbReference>
<evidence type="ECO:0000313" key="17">
    <source>
        <dbReference type="EMBL" id="CEF67680.1"/>
    </source>
</evidence>
<comment type="similarity">
    <text evidence="15">Belongs to the cation transport ATPase (P-type) (TC 3.A.3) family.</text>
</comment>
<dbReference type="Pfam" id="PF00689">
    <property type="entry name" value="Cation_ATPase_C"/>
    <property type="match status" value="1"/>
</dbReference>
<comment type="subcellular location">
    <subcellularLocation>
        <location evidence="15">Membrane</location>
        <topology evidence="15">Multi-pass membrane protein</topology>
    </subcellularLocation>
    <subcellularLocation>
        <location evidence="1">Sarcoplasmic reticulum membrane</location>
        <topology evidence="1">Multi-pass membrane protein</topology>
    </subcellularLocation>
</comment>
<dbReference type="GO" id="GO:0051592">
    <property type="term" value="P:response to calcium ion"/>
    <property type="evidence" value="ECO:0007669"/>
    <property type="project" value="EnsemblMetazoa"/>
</dbReference>
<dbReference type="SUPFAM" id="SSF81653">
    <property type="entry name" value="Calcium ATPase, transduction domain A"/>
    <property type="match status" value="1"/>
</dbReference>
<evidence type="ECO:0000256" key="12">
    <source>
        <dbReference type="ARBA" id="ARBA00023136"/>
    </source>
</evidence>
<dbReference type="EC" id="7.2.2.10" evidence="15"/>
<sequence>MLKSKILKRIKYFYFILRQNSYQNNLPVGDDTLPNKNLHLNTILGSENEEVEMYQNLNAYRASQLSSLEIVDILKSNSSYGISQEEAKRRINYSGYNEFDVKEKESLTTKYVEQFKNPLILLLLGSAIVSILMKQYDDAVSITIAVIIVVTVGFIQEYKSEKTLEKLNKLVPPQARVIRDGMEICFLARELVPGDIVVLSLGDRVPADVRIIEATELHIDESSFTGENEPKCKHIFPIDINMSQSISHLENIGFMGTLVKQGHGKGIVIATGSNSQFGEVFKMMQNEESPKTPLQNSMDNLGKTLSFYSFAFIGVIFLIGLIQGRDALDMFQIGVSLCVSSIPEGLPIVVAVTLAIGVIRMANRNAIIKKLSAVESLGCVTVICSDKTGTLTKNEMTATIIFSADGIRADVSGVGFDWKNGDVRIGMEKVWEFSHPSISKVIEIGTVCNNATIVKDQILGQPTEGALIVLSIKSHLDGTKDNYVKPLNGGDEIIMMKGAVEEVLERCNTFLQNGLTPIGLSDGKINEILSLGKGLGSSGLRVIGMAYGSHLGNLCFVGMVGILDPPREGVNEAISVVQDSGVAVKMVTGDAYEIACNIGGRLGIYKNGDGVMSGPQIDTLSDTELESCIKSISIFYRTCPKHKLRIVKALQALGEIVAMTGDGVNDAVALKKSDIGISMGKSGTDVCKEASDMVLLDDNFLTIRGAIEEGKGVYHNITNFVKFQLSTSVAALSLIAISTLFHLENPLNPLQILLINIIMDGPPALSLGVEPVDSDIIKQKPRNVKEPLLNKELMINILLSASVIVIGTMGVFYIEMAADNIVTARDTTMTFTCFVFFDMWNALSCRSSRKMIWEIKLCQNLSFTLAVCGSITFILAIVYVPLLQKIFLTEALNITDLIFLAIMTSSVFIVNEIKKYFDIKKRKCGGYNYIVSDNKIC</sequence>
<dbReference type="InterPro" id="IPR023214">
    <property type="entry name" value="HAD_sf"/>
</dbReference>
<gene>
    <name evidence="17 19 20" type="ORF">SRAE_2000234100</name>
</gene>
<dbReference type="GO" id="GO:0005524">
    <property type="term" value="F:ATP binding"/>
    <property type="evidence" value="ECO:0007669"/>
    <property type="project" value="UniProtKB-KW"/>
</dbReference>
<dbReference type="SFLD" id="SFLDF00027">
    <property type="entry name" value="p-type_atpase"/>
    <property type="match status" value="1"/>
</dbReference>
<comment type="catalytic activity">
    <reaction evidence="13">
        <text>Mn(2+)(in) + ATP + H2O = Mn(2+)(out) + ADP + phosphate + H(+)</text>
        <dbReference type="Rhea" id="RHEA:66820"/>
        <dbReference type="ChEBI" id="CHEBI:15377"/>
        <dbReference type="ChEBI" id="CHEBI:15378"/>
        <dbReference type="ChEBI" id="CHEBI:29035"/>
        <dbReference type="ChEBI" id="CHEBI:30616"/>
        <dbReference type="ChEBI" id="CHEBI:43474"/>
        <dbReference type="ChEBI" id="CHEBI:456216"/>
    </reaction>
    <physiologicalReaction direction="left-to-right" evidence="13">
        <dbReference type="Rhea" id="RHEA:66821"/>
    </physiologicalReaction>
</comment>
<feature type="transmembrane region" description="Helical" evidence="15">
    <location>
        <begin position="115"/>
        <end position="133"/>
    </location>
</feature>
<evidence type="ECO:0000256" key="14">
    <source>
        <dbReference type="ARBA" id="ARBA00048694"/>
    </source>
</evidence>
<dbReference type="InterPro" id="IPR006068">
    <property type="entry name" value="ATPase_P-typ_cation-transptr_C"/>
</dbReference>
<dbReference type="InterPro" id="IPR018303">
    <property type="entry name" value="ATPase_P-typ_P_site"/>
</dbReference>
<evidence type="ECO:0000256" key="15">
    <source>
        <dbReference type="RuleBase" id="RU361146"/>
    </source>
</evidence>
<evidence type="ECO:0000256" key="9">
    <source>
        <dbReference type="ARBA" id="ARBA00022967"/>
    </source>
</evidence>
<dbReference type="Gene3D" id="3.40.50.1000">
    <property type="entry name" value="HAD superfamily/HAD-like"/>
    <property type="match status" value="2"/>
</dbReference>
<dbReference type="AlphaFoldDB" id="A0A090LJJ2"/>
<evidence type="ECO:0000259" key="16">
    <source>
        <dbReference type="SMART" id="SM00831"/>
    </source>
</evidence>
<dbReference type="InterPro" id="IPR059000">
    <property type="entry name" value="ATPase_P-type_domA"/>
</dbReference>
<dbReference type="GO" id="GO:0006979">
    <property type="term" value="P:response to oxidative stress"/>
    <property type="evidence" value="ECO:0007669"/>
    <property type="project" value="EnsemblMetazoa"/>
</dbReference>
<dbReference type="Pfam" id="PF13246">
    <property type="entry name" value="Cation_ATPase"/>
    <property type="match status" value="1"/>
</dbReference>
<keyword evidence="9" id="KW-1278">Translocase</keyword>
<dbReference type="NCBIfam" id="TIGR01522">
    <property type="entry name" value="ATPase-IIA2_Ca"/>
    <property type="match status" value="1"/>
</dbReference>
<comment type="catalytic activity">
    <reaction evidence="14 15">
        <text>Ca(2+)(in) + ATP + H2O = Ca(2+)(out) + ADP + phosphate + H(+)</text>
        <dbReference type="Rhea" id="RHEA:18105"/>
        <dbReference type="ChEBI" id="CHEBI:15377"/>
        <dbReference type="ChEBI" id="CHEBI:15378"/>
        <dbReference type="ChEBI" id="CHEBI:29108"/>
        <dbReference type="ChEBI" id="CHEBI:30616"/>
        <dbReference type="ChEBI" id="CHEBI:43474"/>
        <dbReference type="ChEBI" id="CHEBI:456216"/>
        <dbReference type="EC" id="7.2.2.10"/>
    </reaction>
</comment>
<evidence type="ECO:0000256" key="2">
    <source>
        <dbReference type="ARBA" id="ARBA00022448"/>
    </source>
</evidence>
<dbReference type="GO" id="GO:0030334">
    <property type="term" value="P:regulation of cell migration"/>
    <property type="evidence" value="ECO:0007669"/>
    <property type="project" value="EnsemblMetazoa"/>
</dbReference>
<feature type="transmembrane region" description="Helical" evidence="15">
    <location>
        <begin position="793"/>
        <end position="814"/>
    </location>
</feature>
<evidence type="ECO:0000256" key="8">
    <source>
        <dbReference type="ARBA" id="ARBA00022951"/>
    </source>
</evidence>
<keyword evidence="2 15" id="KW-0813">Transport</keyword>
<evidence type="ECO:0000256" key="10">
    <source>
        <dbReference type="ARBA" id="ARBA00022989"/>
    </source>
</evidence>
<name>A0A090LJJ2_STRRB</name>
<dbReference type="GO" id="GO:0140613">
    <property type="term" value="F:P-type manganese transporter activity"/>
    <property type="evidence" value="ECO:0007669"/>
    <property type="project" value="EnsemblMetazoa"/>
</dbReference>
<accession>A0A090LJJ2</accession>
<evidence type="ECO:0000256" key="6">
    <source>
        <dbReference type="ARBA" id="ARBA00022837"/>
    </source>
</evidence>